<comment type="caution">
    <text evidence="3">The sequence shown here is derived from an EMBL/GenBank/DDBJ whole genome shotgun (WGS) entry which is preliminary data.</text>
</comment>
<dbReference type="GO" id="GO:0003677">
    <property type="term" value="F:DNA binding"/>
    <property type="evidence" value="ECO:0007669"/>
    <property type="project" value="InterPro"/>
</dbReference>
<evidence type="ECO:0000313" key="2">
    <source>
        <dbReference type="EMBL" id="OMD44986.1"/>
    </source>
</evidence>
<sequence>MNTYGEVIRNIRTNKGLSQKEVYLDIISKSYAIEFEKGNHEITLRLLEQILNRLMMGIDEFFYIYRGYKLSKHDTFTNKYSKAGNNNDLEALIEIYQELHQREDLTSKIHLAEVRSRIRLLKHFNLTGQFEKNVILTEDIETITNYLNNLQSWTLQEMQLFTNTLNYIDYDQRDILFQTLIKSMKKYEAHERGRDVICVMLTNMIYELIMINQISYAEILLENLNNISSPQYQTLFFKIVYKYYNGLIKIKRNSKEEGTKLAQSAIDVLYEFGEPYQAKTLESILSQILQ</sequence>
<dbReference type="PROSITE" id="PS50943">
    <property type="entry name" value="HTH_CROC1"/>
    <property type="match status" value="1"/>
</dbReference>
<evidence type="ECO:0000313" key="4">
    <source>
        <dbReference type="Proteomes" id="UP000187313"/>
    </source>
</evidence>
<feature type="domain" description="HTH cro/C1-type" evidence="1">
    <location>
        <begin position="8"/>
        <end position="61"/>
    </location>
</feature>
<dbReference type="SUPFAM" id="SSF47413">
    <property type="entry name" value="lambda repressor-like DNA-binding domains"/>
    <property type="match status" value="1"/>
</dbReference>
<evidence type="ECO:0000313" key="5">
    <source>
        <dbReference type="Proteomes" id="UP000187425"/>
    </source>
</evidence>
<dbReference type="OrthoDB" id="1863321at2"/>
<dbReference type="InterPro" id="IPR010057">
    <property type="entry name" value="Transcription_activator_Rgg_C"/>
</dbReference>
<dbReference type="NCBIfam" id="TIGR01716">
    <property type="entry name" value="RGG_Cterm"/>
    <property type="match status" value="1"/>
</dbReference>
<dbReference type="PANTHER" id="PTHR37038:SF12">
    <property type="entry name" value="TRANSCRIPTIONAL REGULATOR"/>
    <property type="match status" value="1"/>
</dbReference>
<dbReference type="EMBL" id="MPTD01000034">
    <property type="protein sequence ID" value="OMD44986.1"/>
    <property type="molecule type" value="Genomic_DNA"/>
</dbReference>
<evidence type="ECO:0000259" key="1">
    <source>
        <dbReference type="PROSITE" id="PS50943"/>
    </source>
</evidence>
<keyword evidence="4" id="KW-1185">Reference proteome</keyword>
<dbReference type="InterPro" id="IPR053163">
    <property type="entry name" value="HTH-type_regulator_Rgg"/>
</dbReference>
<dbReference type="Proteomes" id="UP000187425">
    <property type="component" value="Unassembled WGS sequence"/>
</dbReference>
<reference evidence="3 5" key="1">
    <citation type="submission" date="2016-11" db="EMBL/GenBank/DDBJ databases">
        <title>Paenibacillus species isolates.</title>
        <authorList>
            <person name="Beno S.M."/>
        </authorList>
    </citation>
    <scope>NUCLEOTIDE SEQUENCE [LARGE SCALE GENOMIC DNA]</scope>
    <source>
        <strain evidence="3 5">FSL H7-0443</strain>
        <strain evidence="2 4">FSL R5-0923</strain>
    </source>
</reference>
<name>A0A1R0ZBZ7_9BACL</name>
<dbReference type="PANTHER" id="PTHR37038">
    <property type="entry name" value="TRANSCRIPTIONAL REGULATOR-RELATED"/>
    <property type="match status" value="1"/>
</dbReference>
<dbReference type="InterPro" id="IPR011990">
    <property type="entry name" value="TPR-like_helical_dom_sf"/>
</dbReference>
<protein>
    <recommendedName>
        <fullName evidence="1">HTH cro/C1-type domain-containing protein</fullName>
    </recommendedName>
</protein>
<organism evidence="3 5">
    <name type="scientific">Paenibacillus odorifer</name>
    <dbReference type="NCBI Taxonomy" id="189426"/>
    <lineage>
        <taxon>Bacteria</taxon>
        <taxon>Bacillati</taxon>
        <taxon>Bacillota</taxon>
        <taxon>Bacilli</taxon>
        <taxon>Bacillales</taxon>
        <taxon>Paenibacillaceae</taxon>
        <taxon>Paenibacillus</taxon>
    </lineage>
</organism>
<proteinExistence type="predicted"/>
<dbReference type="RefSeq" id="WP_076285856.1">
    <property type="nucleotide sequence ID" value="NZ_MPTD01000034.1"/>
</dbReference>
<dbReference type="EMBL" id="MPTW01000014">
    <property type="protein sequence ID" value="OME66570.1"/>
    <property type="molecule type" value="Genomic_DNA"/>
</dbReference>
<evidence type="ECO:0000313" key="3">
    <source>
        <dbReference type="EMBL" id="OME66570.1"/>
    </source>
</evidence>
<dbReference type="InterPro" id="IPR001387">
    <property type="entry name" value="Cro/C1-type_HTH"/>
</dbReference>
<accession>A0A1R0ZBZ7</accession>
<dbReference type="Pfam" id="PF21259">
    <property type="entry name" value="Rgg_C"/>
    <property type="match status" value="1"/>
</dbReference>
<dbReference type="CDD" id="cd00093">
    <property type="entry name" value="HTH_XRE"/>
    <property type="match status" value="1"/>
</dbReference>
<dbReference type="SMART" id="SM00530">
    <property type="entry name" value="HTH_XRE"/>
    <property type="match status" value="1"/>
</dbReference>
<dbReference type="AlphaFoldDB" id="A0A1R0ZBZ7"/>
<gene>
    <name evidence="2" type="ORF">BSK51_29780</name>
    <name evidence="3" type="ORF">BSK65_21370</name>
</gene>
<dbReference type="Proteomes" id="UP000187313">
    <property type="component" value="Unassembled WGS sequence"/>
</dbReference>
<dbReference type="Gene3D" id="1.25.40.10">
    <property type="entry name" value="Tetratricopeptide repeat domain"/>
    <property type="match status" value="1"/>
</dbReference>
<dbReference type="InterPro" id="IPR010982">
    <property type="entry name" value="Lambda_DNA-bd_dom_sf"/>
</dbReference>